<dbReference type="Proteomes" id="UP001595764">
    <property type="component" value="Unassembled WGS sequence"/>
</dbReference>
<evidence type="ECO:0000313" key="2">
    <source>
        <dbReference type="Proteomes" id="UP001595764"/>
    </source>
</evidence>
<dbReference type="RefSeq" id="WP_377869968.1">
    <property type="nucleotide sequence ID" value="NZ_JBHMAY010000017.1"/>
</dbReference>
<gene>
    <name evidence="1" type="ORF">ACFORO_12555</name>
</gene>
<accession>A0ABV7QGK0</accession>
<sequence length="121" mass="13572">MSPVPGYLNRFIDIDLSEFGEGCFVRMLNPKVVPQSMIEPTHRLEVDANGKPVDQDAAKIANDEILCRVIKDWKVYDATDFDSEEPPPLTLPVTPEQLAKVPLGIMMQIQKTFSDNMPSPK</sequence>
<reference evidence="2" key="1">
    <citation type="journal article" date="2019" name="Int. J. Syst. Evol. Microbiol.">
        <title>The Global Catalogue of Microorganisms (GCM) 10K type strain sequencing project: providing services to taxonomists for standard genome sequencing and annotation.</title>
        <authorList>
            <consortium name="The Broad Institute Genomics Platform"/>
            <consortium name="The Broad Institute Genome Sequencing Center for Infectious Disease"/>
            <person name="Wu L."/>
            <person name="Ma J."/>
        </authorList>
    </citation>
    <scope>NUCLEOTIDE SEQUENCE [LARGE SCALE GENOMIC DNA]</scope>
    <source>
        <strain evidence="2">CGMCC 4.7682</strain>
    </source>
</reference>
<protein>
    <submittedName>
        <fullName evidence="1">Uncharacterized protein</fullName>
    </submittedName>
</protein>
<organism evidence="1 2">
    <name type="scientific">Amycolatopsis halotolerans</name>
    <dbReference type="NCBI Taxonomy" id="330083"/>
    <lineage>
        <taxon>Bacteria</taxon>
        <taxon>Bacillati</taxon>
        <taxon>Actinomycetota</taxon>
        <taxon>Actinomycetes</taxon>
        <taxon>Pseudonocardiales</taxon>
        <taxon>Pseudonocardiaceae</taxon>
        <taxon>Amycolatopsis</taxon>
    </lineage>
</organism>
<keyword evidence="2" id="KW-1185">Reference proteome</keyword>
<proteinExistence type="predicted"/>
<dbReference type="EMBL" id="JBHRWI010000016">
    <property type="protein sequence ID" value="MFC3510999.1"/>
    <property type="molecule type" value="Genomic_DNA"/>
</dbReference>
<evidence type="ECO:0000313" key="1">
    <source>
        <dbReference type="EMBL" id="MFC3510999.1"/>
    </source>
</evidence>
<comment type="caution">
    <text evidence="1">The sequence shown here is derived from an EMBL/GenBank/DDBJ whole genome shotgun (WGS) entry which is preliminary data.</text>
</comment>
<name>A0ABV7QGK0_9PSEU</name>